<dbReference type="KEGG" id="spu:576734"/>
<evidence type="ECO:0000313" key="10">
    <source>
        <dbReference type="EnsemblMetazoa" id="XP_782102"/>
    </source>
</evidence>
<keyword evidence="3 8" id="KW-0812">Transmembrane</keyword>
<keyword evidence="11" id="KW-1185">Reference proteome</keyword>
<evidence type="ECO:0000256" key="5">
    <source>
        <dbReference type="ARBA" id="ARBA00022989"/>
    </source>
</evidence>
<reference evidence="10" key="2">
    <citation type="submission" date="2021-01" db="UniProtKB">
        <authorList>
            <consortium name="EnsemblMetazoa"/>
        </authorList>
    </citation>
    <scope>IDENTIFICATION</scope>
</reference>
<dbReference type="PANTHER" id="PTHR21016">
    <property type="entry name" value="BETA-AMYLOID BINDING PROTEIN-RELATED"/>
    <property type="match status" value="1"/>
</dbReference>
<evidence type="ECO:0000256" key="1">
    <source>
        <dbReference type="ARBA" id="ARBA00004141"/>
    </source>
</evidence>
<dbReference type="Pfam" id="PF05154">
    <property type="entry name" value="TM2"/>
    <property type="match status" value="1"/>
</dbReference>
<feature type="transmembrane region" description="Helical" evidence="8">
    <location>
        <begin position="135"/>
        <end position="156"/>
    </location>
</feature>
<dbReference type="PANTHER" id="PTHR21016:SF1">
    <property type="entry name" value="TM2 DOMAIN-CONTAINING PROTEIN 1"/>
    <property type="match status" value="1"/>
</dbReference>
<keyword evidence="4" id="KW-0732">Signal</keyword>
<dbReference type="GO" id="GO:0016020">
    <property type="term" value="C:membrane"/>
    <property type="evidence" value="ECO:0007669"/>
    <property type="project" value="UniProtKB-SubCell"/>
</dbReference>
<feature type="domain" description="TM2" evidence="9">
    <location>
        <begin position="105"/>
        <end position="153"/>
    </location>
</feature>
<organism evidence="10 11">
    <name type="scientific">Strongylocentrotus purpuratus</name>
    <name type="common">Purple sea urchin</name>
    <dbReference type="NCBI Taxonomy" id="7668"/>
    <lineage>
        <taxon>Eukaryota</taxon>
        <taxon>Metazoa</taxon>
        <taxon>Echinodermata</taxon>
        <taxon>Eleutherozoa</taxon>
        <taxon>Echinozoa</taxon>
        <taxon>Echinoidea</taxon>
        <taxon>Euechinoidea</taxon>
        <taxon>Echinacea</taxon>
        <taxon>Camarodonta</taxon>
        <taxon>Echinidea</taxon>
        <taxon>Strongylocentrotidae</taxon>
        <taxon>Strongylocentrotus</taxon>
    </lineage>
</organism>
<evidence type="ECO:0000256" key="7">
    <source>
        <dbReference type="ARBA" id="ARBA00023180"/>
    </source>
</evidence>
<dbReference type="RefSeq" id="XP_782102.1">
    <property type="nucleotide sequence ID" value="XM_777009.5"/>
</dbReference>
<dbReference type="OMA" id="ETFRKPH"/>
<comment type="subcellular location">
    <subcellularLocation>
        <location evidence="1">Membrane</location>
        <topology evidence="1">Multi-pass membrane protein</topology>
    </subcellularLocation>
</comment>
<keyword evidence="6 8" id="KW-0472">Membrane</keyword>
<dbReference type="OrthoDB" id="5804096at2759"/>
<evidence type="ECO:0000256" key="2">
    <source>
        <dbReference type="ARBA" id="ARBA00008284"/>
    </source>
</evidence>
<dbReference type="InParanoid" id="A0A7M7RCM1"/>
<dbReference type="InterPro" id="IPR050932">
    <property type="entry name" value="TM2D1-3-like"/>
</dbReference>
<comment type="similarity">
    <text evidence="2">Belongs to the TM2 family.</text>
</comment>
<dbReference type="EnsemblMetazoa" id="XM_777009">
    <property type="protein sequence ID" value="XP_782102"/>
    <property type="gene ID" value="LOC576734"/>
</dbReference>
<keyword evidence="7" id="KW-0325">Glycoprotein</keyword>
<dbReference type="InterPro" id="IPR007829">
    <property type="entry name" value="TM2"/>
</dbReference>
<dbReference type="GeneID" id="576734"/>
<name>A0A7M7RCM1_STRPU</name>
<reference evidence="11" key="1">
    <citation type="submission" date="2015-02" db="EMBL/GenBank/DDBJ databases">
        <title>Genome sequencing for Strongylocentrotus purpuratus.</title>
        <authorList>
            <person name="Murali S."/>
            <person name="Liu Y."/>
            <person name="Vee V."/>
            <person name="English A."/>
            <person name="Wang M."/>
            <person name="Skinner E."/>
            <person name="Han Y."/>
            <person name="Muzny D.M."/>
            <person name="Worley K.C."/>
            <person name="Gibbs R.A."/>
        </authorList>
    </citation>
    <scope>NUCLEOTIDE SEQUENCE</scope>
</reference>
<dbReference type="Proteomes" id="UP000007110">
    <property type="component" value="Unassembled WGS sequence"/>
</dbReference>
<evidence type="ECO:0000259" key="9">
    <source>
        <dbReference type="Pfam" id="PF05154"/>
    </source>
</evidence>
<sequence>MGYLQTLVRQLSERKLWICLSIFIGVLLDMACLEDVEFTCSELLLGQYQCSDPDIDPTTQAAIGCTDGSVNVDCYPAPDITCDGITYNGTTPGYQKQVPCRNTKGYSYRTTLLLSIFLGMFGVDRMYLGYPALGLLKFCTMGLLFVGHFVDVILIATQVVGPADRSEYEMDFYAPKLIKMGVDNETYYVPQDVLT</sequence>
<evidence type="ECO:0000256" key="8">
    <source>
        <dbReference type="SAM" id="Phobius"/>
    </source>
</evidence>
<protein>
    <recommendedName>
        <fullName evidence="9">TM2 domain-containing protein</fullName>
    </recommendedName>
</protein>
<feature type="transmembrane region" description="Helical" evidence="8">
    <location>
        <begin position="106"/>
        <end position="123"/>
    </location>
</feature>
<dbReference type="FunCoup" id="A0A7M7RCM1">
    <property type="interactions" value="1434"/>
</dbReference>
<evidence type="ECO:0000256" key="3">
    <source>
        <dbReference type="ARBA" id="ARBA00022692"/>
    </source>
</evidence>
<accession>A0A7M7RCM1</accession>
<proteinExistence type="inferred from homology"/>
<evidence type="ECO:0000313" key="11">
    <source>
        <dbReference type="Proteomes" id="UP000007110"/>
    </source>
</evidence>
<keyword evidence="5 8" id="KW-1133">Transmembrane helix</keyword>
<evidence type="ECO:0000256" key="6">
    <source>
        <dbReference type="ARBA" id="ARBA00023136"/>
    </source>
</evidence>
<dbReference type="AlphaFoldDB" id="A0A7M7RCM1"/>
<evidence type="ECO:0000256" key="4">
    <source>
        <dbReference type="ARBA" id="ARBA00022729"/>
    </source>
</evidence>